<comment type="catalytic activity">
    <reaction evidence="11">
        <text>Endonucleolytic cleavage of RNA, removing 21 and 42 nucleotides, respectively, from the 5'- and 3'-termini of a 5S-rRNA precursor.</text>
        <dbReference type="EC" id="3.1.26.8"/>
    </reaction>
</comment>
<dbReference type="PANTHER" id="PTHR39156:SF1">
    <property type="entry name" value="RIBONUCLEASE M5"/>
    <property type="match status" value="1"/>
</dbReference>
<evidence type="ECO:0000256" key="9">
    <source>
        <dbReference type="ARBA" id="ARBA00022842"/>
    </source>
</evidence>
<keyword evidence="15" id="KW-1185">Reference proteome</keyword>
<comment type="subcellular location">
    <subcellularLocation>
        <location evidence="11">Cytoplasm</location>
    </subcellularLocation>
</comment>
<keyword evidence="3 11" id="KW-0698">rRNA processing</keyword>
<dbReference type="NCBIfam" id="TIGR00334">
    <property type="entry name" value="5S_RNA_mat_M5"/>
    <property type="match status" value="1"/>
</dbReference>
<dbReference type="PROSITE" id="PS50880">
    <property type="entry name" value="TOPRIM"/>
    <property type="match status" value="1"/>
</dbReference>
<organism evidence="14 15">
    <name type="scientific">Limosilactobacillus equigenerosi DSM 18793 = JCM 14505</name>
    <dbReference type="NCBI Taxonomy" id="1423742"/>
    <lineage>
        <taxon>Bacteria</taxon>
        <taxon>Bacillati</taxon>
        <taxon>Bacillota</taxon>
        <taxon>Bacilli</taxon>
        <taxon>Lactobacillales</taxon>
        <taxon>Lactobacillaceae</taxon>
        <taxon>Limosilactobacillus</taxon>
    </lineage>
</organism>
<keyword evidence="4 11" id="KW-0540">Nuclease</keyword>
<evidence type="ECO:0000256" key="2">
    <source>
        <dbReference type="ARBA" id="ARBA00022517"/>
    </source>
</evidence>
<dbReference type="OrthoDB" id="9791329at2"/>
<dbReference type="InterPro" id="IPR004466">
    <property type="entry name" value="RNase_M5"/>
</dbReference>
<dbReference type="SUPFAM" id="SSF110455">
    <property type="entry name" value="Toprim domain"/>
    <property type="match status" value="1"/>
</dbReference>
<dbReference type="CDD" id="cd01027">
    <property type="entry name" value="TOPRIM_RNase_M5_like"/>
    <property type="match status" value="1"/>
</dbReference>
<keyword evidence="7 11" id="KW-0255">Endonuclease</keyword>
<dbReference type="GO" id="GO:0019843">
    <property type="term" value="F:rRNA binding"/>
    <property type="evidence" value="ECO:0007669"/>
    <property type="project" value="UniProtKB-KW"/>
</dbReference>
<name>A0A0R1UX97_9LACO</name>
<dbReference type="AlphaFoldDB" id="A0A0R1UX97"/>
<dbReference type="Pfam" id="PF13331">
    <property type="entry name" value="DUF4093"/>
    <property type="match status" value="1"/>
</dbReference>
<keyword evidence="6 11" id="KW-0699">rRNA-binding</keyword>
<dbReference type="Pfam" id="PF01751">
    <property type="entry name" value="Toprim"/>
    <property type="match status" value="1"/>
</dbReference>
<proteinExistence type="inferred from homology"/>
<evidence type="ECO:0000313" key="15">
    <source>
        <dbReference type="Proteomes" id="UP000051084"/>
    </source>
</evidence>
<evidence type="ECO:0000256" key="7">
    <source>
        <dbReference type="ARBA" id="ARBA00022759"/>
    </source>
</evidence>
<feature type="domain" description="Toprim" evidence="13">
    <location>
        <begin position="5"/>
        <end position="88"/>
    </location>
</feature>
<dbReference type="GO" id="GO:0046872">
    <property type="term" value="F:metal ion binding"/>
    <property type="evidence" value="ECO:0007669"/>
    <property type="project" value="UniProtKB-KW"/>
</dbReference>
<dbReference type="EMBL" id="AZGC01000033">
    <property type="protein sequence ID" value="KRL94603.1"/>
    <property type="molecule type" value="Genomic_DNA"/>
</dbReference>
<evidence type="ECO:0000259" key="13">
    <source>
        <dbReference type="PROSITE" id="PS50880"/>
    </source>
</evidence>
<dbReference type="SMART" id="SM00493">
    <property type="entry name" value="TOPRIM"/>
    <property type="match status" value="1"/>
</dbReference>
<keyword evidence="8 11" id="KW-0378">Hydrolase</keyword>
<dbReference type="STRING" id="417373.GCA_001570685_01004"/>
<dbReference type="Proteomes" id="UP000051084">
    <property type="component" value="Unassembled WGS sequence"/>
</dbReference>
<dbReference type="EC" id="3.1.26.8" evidence="11 12"/>
<comment type="function">
    <text evidence="11">Required for correct processing of both the 5' and 3' ends of 5S rRNA precursor. Cleaves both sides of a double-stranded region yielding mature 5S rRNA in one step.</text>
</comment>
<dbReference type="GO" id="GO:0006364">
    <property type="term" value="P:rRNA processing"/>
    <property type="evidence" value="ECO:0007669"/>
    <property type="project" value="UniProtKB-UniRule"/>
</dbReference>
<evidence type="ECO:0000256" key="6">
    <source>
        <dbReference type="ARBA" id="ARBA00022730"/>
    </source>
</evidence>
<dbReference type="RefSeq" id="WP_056995622.1">
    <property type="nucleotide sequence ID" value="NZ_AZGC01000033.1"/>
</dbReference>
<dbReference type="HAMAP" id="MF_01469">
    <property type="entry name" value="RNase_M5"/>
    <property type="match status" value="1"/>
</dbReference>
<dbReference type="PANTHER" id="PTHR39156">
    <property type="entry name" value="RIBONUCLEASE M5"/>
    <property type="match status" value="1"/>
</dbReference>
<evidence type="ECO:0000256" key="1">
    <source>
        <dbReference type="ARBA" id="ARBA00022490"/>
    </source>
</evidence>
<comment type="caution">
    <text evidence="14">The sequence shown here is derived from an EMBL/GenBank/DDBJ whole genome shotgun (WGS) entry which is preliminary data.</text>
</comment>
<evidence type="ECO:0000256" key="12">
    <source>
        <dbReference type="NCBIfam" id="TIGR00334"/>
    </source>
</evidence>
<keyword evidence="2 11" id="KW-0690">Ribosome biogenesis</keyword>
<dbReference type="InterPro" id="IPR034141">
    <property type="entry name" value="TOPRIM_RNase_M5-like"/>
</dbReference>
<keyword evidence="1 11" id="KW-0963">Cytoplasm</keyword>
<evidence type="ECO:0000256" key="8">
    <source>
        <dbReference type="ARBA" id="ARBA00022801"/>
    </source>
</evidence>
<comment type="similarity">
    <text evidence="11">Belongs to the ribonuclease M5 family.</text>
</comment>
<accession>A0A0R1UX97</accession>
<evidence type="ECO:0000256" key="11">
    <source>
        <dbReference type="HAMAP-Rule" id="MF_01469"/>
    </source>
</evidence>
<evidence type="ECO:0000256" key="4">
    <source>
        <dbReference type="ARBA" id="ARBA00022722"/>
    </source>
</evidence>
<dbReference type="GO" id="GO:0043822">
    <property type="term" value="F:ribonuclease M5 activity"/>
    <property type="evidence" value="ECO:0007669"/>
    <property type="project" value="UniProtKB-UniRule"/>
</dbReference>
<evidence type="ECO:0000313" key="14">
    <source>
        <dbReference type="EMBL" id="KRL94603.1"/>
    </source>
</evidence>
<dbReference type="InterPro" id="IPR025156">
    <property type="entry name" value="RNase_M5_C"/>
</dbReference>
<evidence type="ECO:0000256" key="3">
    <source>
        <dbReference type="ARBA" id="ARBA00022552"/>
    </source>
</evidence>
<evidence type="ECO:0000256" key="5">
    <source>
        <dbReference type="ARBA" id="ARBA00022723"/>
    </source>
</evidence>
<keyword evidence="9" id="KW-0460">Magnesium</keyword>
<gene>
    <name evidence="11" type="primary">rnmV</name>
    <name evidence="14" type="ORF">FC21_GL001337</name>
</gene>
<sequence>MPKIKEVIVVEGQDDTKNLQRFFTVDTFETNGSAINQTDLAQLKQLQAKRGLIVFTDPDFNGERIRKIITQAIPDAKHAFLPRQAGVPKKKGGSLGVEHANEEALTTALTTAKVSHEKGAQVPQIPTGVLLQARLLGHPSARARRERLGELLGIGYTNGKQLKRRLAMFQITPEALVAAIHQLDEEE</sequence>
<keyword evidence="10 11" id="KW-0694">RNA-binding</keyword>
<protein>
    <recommendedName>
        <fullName evidence="11 12">Ribonuclease M5</fullName>
        <ecNumber evidence="11 12">3.1.26.8</ecNumber>
    </recommendedName>
    <alternativeName>
        <fullName evidence="11">RNase M5</fullName>
    </alternativeName>
    <alternativeName>
        <fullName evidence="11">Ribosomal RNA terminal maturase M5</fullName>
    </alternativeName>
</protein>
<reference evidence="14 15" key="1">
    <citation type="journal article" date="2015" name="Genome Announc.">
        <title>Expanding the biotechnology potential of lactobacilli through comparative genomics of 213 strains and associated genera.</title>
        <authorList>
            <person name="Sun Z."/>
            <person name="Harris H.M."/>
            <person name="McCann A."/>
            <person name="Guo C."/>
            <person name="Argimon S."/>
            <person name="Zhang W."/>
            <person name="Yang X."/>
            <person name="Jeffery I.B."/>
            <person name="Cooney J.C."/>
            <person name="Kagawa T.F."/>
            <person name="Liu W."/>
            <person name="Song Y."/>
            <person name="Salvetti E."/>
            <person name="Wrobel A."/>
            <person name="Rasinkangas P."/>
            <person name="Parkhill J."/>
            <person name="Rea M.C."/>
            <person name="O'Sullivan O."/>
            <person name="Ritari J."/>
            <person name="Douillard F.P."/>
            <person name="Paul Ross R."/>
            <person name="Yang R."/>
            <person name="Briner A.E."/>
            <person name="Felis G.E."/>
            <person name="de Vos W.M."/>
            <person name="Barrangou R."/>
            <person name="Klaenhammer T.R."/>
            <person name="Caufield P.W."/>
            <person name="Cui Y."/>
            <person name="Zhang H."/>
            <person name="O'Toole P.W."/>
        </authorList>
    </citation>
    <scope>NUCLEOTIDE SEQUENCE [LARGE SCALE GENOMIC DNA]</scope>
    <source>
        <strain evidence="14 15">DSM 18793</strain>
    </source>
</reference>
<dbReference type="Gene3D" id="3.40.1360.10">
    <property type="match status" value="1"/>
</dbReference>
<dbReference type="GO" id="GO:0005737">
    <property type="term" value="C:cytoplasm"/>
    <property type="evidence" value="ECO:0007669"/>
    <property type="project" value="UniProtKB-SubCell"/>
</dbReference>
<evidence type="ECO:0000256" key="10">
    <source>
        <dbReference type="ARBA" id="ARBA00022884"/>
    </source>
</evidence>
<keyword evidence="5" id="KW-0479">Metal-binding</keyword>
<dbReference type="InterPro" id="IPR006171">
    <property type="entry name" value="TOPRIM_dom"/>
</dbReference>
<dbReference type="FunFam" id="3.40.1360.10:FF:000006">
    <property type="entry name" value="Ribonuclease M5"/>
    <property type="match status" value="1"/>
</dbReference>
<dbReference type="PATRIC" id="fig|1423742.4.peg.1386"/>